<evidence type="ECO:0000313" key="2">
    <source>
        <dbReference type="Proteomes" id="UP000232688"/>
    </source>
</evidence>
<dbReference type="VEuPathDB" id="FungiDB:RhiirA1_478907"/>
<name>A0A2N0QRE8_9GLOM</name>
<evidence type="ECO:0008006" key="3">
    <source>
        <dbReference type="Google" id="ProtNLM"/>
    </source>
</evidence>
<evidence type="ECO:0000313" key="1">
    <source>
        <dbReference type="EMBL" id="PKC53626.1"/>
    </source>
</evidence>
<proteinExistence type="predicted"/>
<dbReference type="Proteomes" id="UP000232688">
    <property type="component" value="Unassembled WGS sequence"/>
</dbReference>
<comment type="caution">
    <text evidence="1">The sequence shown here is derived from an EMBL/GenBank/DDBJ whole genome shotgun (WGS) entry which is preliminary data.</text>
</comment>
<dbReference type="EMBL" id="LLXH01004020">
    <property type="protein sequence ID" value="PKC53626.1"/>
    <property type="molecule type" value="Genomic_DNA"/>
</dbReference>
<dbReference type="VEuPathDB" id="FungiDB:RhiirFUN_017353"/>
<protein>
    <recommendedName>
        <fullName evidence="3">Endonuclease/exonuclease/phosphatase domain-containing protein</fullName>
    </recommendedName>
</protein>
<dbReference type="VEuPathDB" id="FungiDB:FUN_013714"/>
<accession>A0A2N0QRE8</accession>
<sequence length="328" mass="36890">MNNWDGPNHTSPPHRRYDFMPTPLIQVSPETSFSYNDPSSILSSRHALFPTLSVLTPTRVYNSSQLINFNKELDSITSTQQVFHNQFGSILTKLDSLSPSQVTLTVSDNITNPSSADQQVQQDPLPADSLNCLNFLNNNLPSLPFHISPSTFSDELFSSNILWLGTLNVRSLVSSTKQLNLFSILLSRALHANRSTIADCHSTLIVWIRSAHSTNHHVLLGGDLYADLEFFLKQLSTDHPGPASLNPLFRFFHEQQFDDLCEINSSFLLPSPTFRSTSSGSLFCLDYIWIFPSFPIPYLWTSVADLTDLISTDHFLVTAQFIYALKFE</sequence>
<reference evidence="1 2" key="2">
    <citation type="submission" date="2017-10" db="EMBL/GenBank/DDBJ databases">
        <title>Genome analyses suggest a sexual origin of heterokaryosis in a supposedly ancient asexual fungus.</title>
        <authorList>
            <person name="Corradi N."/>
            <person name="Sedzielewska K."/>
            <person name="Noel J."/>
            <person name="Charron P."/>
            <person name="Farinelli L."/>
            <person name="Marton T."/>
            <person name="Kruger M."/>
            <person name="Pelin A."/>
            <person name="Brachmann A."/>
            <person name="Corradi N."/>
        </authorList>
    </citation>
    <scope>NUCLEOTIDE SEQUENCE [LARGE SCALE GENOMIC DNA]</scope>
    <source>
        <strain evidence="1 2">A1</strain>
    </source>
</reference>
<gene>
    <name evidence="1" type="ORF">RhiirA1_478907</name>
</gene>
<dbReference type="InterPro" id="IPR036691">
    <property type="entry name" value="Endo/exonu/phosph_ase_sf"/>
</dbReference>
<dbReference type="SUPFAM" id="SSF56219">
    <property type="entry name" value="DNase I-like"/>
    <property type="match status" value="1"/>
</dbReference>
<dbReference type="AlphaFoldDB" id="A0A2N0QRE8"/>
<reference evidence="1 2" key="1">
    <citation type="submission" date="2017-10" db="EMBL/GenBank/DDBJ databases">
        <title>Extensive intraspecific genome diversity in a model arbuscular mycorrhizal fungus.</title>
        <authorList>
            <person name="Chen E.C.H."/>
            <person name="Morin E."/>
            <person name="Baudet D."/>
            <person name="Noel J."/>
            <person name="Ndikumana S."/>
            <person name="Charron P."/>
            <person name="St-Onge C."/>
            <person name="Giorgi J."/>
            <person name="Grigoriev I.V."/>
            <person name="Roux C."/>
            <person name="Martin F.M."/>
            <person name="Corradi N."/>
        </authorList>
    </citation>
    <scope>NUCLEOTIDE SEQUENCE [LARGE SCALE GENOMIC DNA]</scope>
    <source>
        <strain evidence="1 2">A1</strain>
    </source>
</reference>
<organism evidence="1 2">
    <name type="scientific">Rhizophagus irregularis</name>
    <dbReference type="NCBI Taxonomy" id="588596"/>
    <lineage>
        <taxon>Eukaryota</taxon>
        <taxon>Fungi</taxon>
        <taxon>Fungi incertae sedis</taxon>
        <taxon>Mucoromycota</taxon>
        <taxon>Glomeromycotina</taxon>
        <taxon>Glomeromycetes</taxon>
        <taxon>Glomerales</taxon>
        <taxon>Glomeraceae</taxon>
        <taxon>Rhizophagus</taxon>
    </lineage>
</organism>